<sequence>MHWKRRFCTLHFHNENPIVSGPLRLRKGGDVDLFLRYSLTHSQVPSFIQEADTCRNLRMPYCLWGDKLADCRRLGSEASRENIFLTLLHCRLHKKNVILINDLTKVQRDCASIRLTPKWVRMDQSLSGIRSHQLVRHD</sequence>
<evidence type="ECO:0000313" key="1">
    <source>
        <dbReference type="EMBL" id="KAF0027786.1"/>
    </source>
</evidence>
<dbReference type="EMBL" id="VEVO01000018">
    <property type="protein sequence ID" value="KAF0027786.1"/>
    <property type="molecule type" value="Genomic_DNA"/>
</dbReference>
<reference evidence="1 2" key="1">
    <citation type="submission" date="2019-06" db="EMBL/GenBank/DDBJ databases">
        <title>Draft genomes of female and male turbot (Scophthalmus maximus).</title>
        <authorList>
            <person name="Xu H."/>
            <person name="Xu X.-W."/>
            <person name="Shao C."/>
            <person name="Chen S."/>
        </authorList>
    </citation>
    <scope>NUCLEOTIDE SEQUENCE [LARGE SCALE GENOMIC DNA]</scope>
    <source>
        <strain evidence="1">Ysfricsl-2016a</strain>
        <tissue evidence="1">Blood</tissue>
    </source>
</reference>
<dbReference type="AlphaFoldDB" id="A0A6A4RY82"/>
<gene>
    <name evidence="1" type="ORF">F2P81_020527</name>
</gene>
<comment type="caution">
    <text evidence="1">The sequence shown here is derived from an EMBL/GenBank/DDBJ whole genome shotgun (WGS) entry which is preliminary data.</text>
</comment>
<proteinExistence type="predicted"/>
<organism evidence="1 2">
    <name type="scientific">Scophthalmus maximus</name>
    <name type="common">Turbot</name>
    <name type="synonym">Psetta maxima</name>
    <dbReference type="NCBI Taxonomy" id="52904"/>
    <lineage>
        <taxon>Eukaryota</taxon>
        <taxon>Metazoa</taxon>
        <taxon>Chordata</taxon>
        <taxon>Craniata</taxon>
        <taxon>Vertebrata</taxon>
        <taxon>Euteleostomi</taxon>
        <taxon>Actinopterygii</taxon>
        <taxon>Neopterygii</taxon>
        <taxon>Teleostei</taxon>
        <taxon>Neoteleostei</taxon>
        <taxon>Acanthomorphata</taxon>
        <taxon>Carangaria</taxon>
        <taxon>Pleuronectiformes</taxon>
        <taxon>Pleuronectoidei</taxon>
        <taxon>Scophthalmidae</taxon>
        <taxon>Scophthalmus</taxon>
    </lineage>
</organism>
<accession>A0A6A4RY82</accession>
<evidence type="ECO:0000313" key="2">
    <source>
        <dbReference type="Proteomes" id="UP000438429"/>
    </source>
</evidence>
<protein>
    <submittedName>
        <fullName evidence="1">Uncharacterized protein</fullName>
    </submittedName>
</protein>
<dbReference type="Proteomes" id="UP000438429">
    <property type="component" value="Unassembled WGS sequence"/>
</dbReference>
<name>A0A6A4RY82_SCOMX</name>